<feature type="binding site" evidence="2">
    <location>
        <position position="78"/>
    </location>
    <ligand>
        <name>7-chloro-L-tryptophan</name>
        <dbReference type="ChEBI" id="CHEBI:58713"/>
    </ligand>
</feature>
<evidence type="ECO:0000313" key="4">
    <source>
        <dbReference type="Proteomes" id="UP000264589"/>
    </source>
</evidence>
<dbReference type="InterPro" id="IPR033856">
    <property type="entry name" value="Trp_halogen"/>
</dbReference>
<dbReference type="InterPro" id="IPR006905">
    <property type="entry name" value="Flavin_halogenase"/>
</dbReference>
<gene>
    <name evidence="3" type="ORF">DX908_13110</name>
</gene>
<name>A0A371RKZ1_9PROT</name>
<feature type="active site" evidence="1">
    <location>
        <position position="78"/>
    </location>
</feature>
<dbReference type="Gene3D" id="3.50.50.60">
    <property type="entry name" value="FAD/NAD(P)-binding domain"/>
    <property type="match status" value="1"/>
</dbReference>
<dbReference type="PIRSF" id="PIRSF011396">
    <property type="entry name" value="Trp_halogenase"/>
    <property type="match status" value="1"/>
</dbReference>
<dbReference type="Proteomes" id="UP000264589">
    <property type="component" value="Unassembled WGS sequence"/>
</dbReference>
<dbReference type="InParanoid" id="A0A371RKZ1"/>
<keyword evidence="2" id="KW-0547">Nucleotide-binding</keyword>
<reference evidence="3 4" key="1">
    <citation type="submission" date="2018-08" db="EMBL/GenBank/DDBJ databases">
        <title>Parvularcula sp. SM1705, isolated from surface water of the South Sea China.</title>
        <authorList>
            <person name="Sun L."/>
        </authorList>
    </citation>
    <scope>NUCLEOTIDE SEQUENCE [LARGE SCALE GENOMIC DNA]</scope>
    <source>
        <strain evidence="3 4">SM1705</strain>
    </source>
</reference>
<evidence type="ECO:0000256" key="1">
    <source>
        <dbReference type="PIRSR" id="PIRSR011396-1"/>
    </source>
</evidence>
<feature type="binding site" evidence="2">
    <location>
        <position position="333"/>
    </location>
    <ligand>
        <name>FAD</name>
        <dbReference type="ChEBI" id="CHEBI:57692"/>
    </ligand>
</feature>
<dbReference type="OrthoDB" id="5695497at2"/>
<keyword evidence="2" id="KW-0274">FAD</keyword>
<dbReference type="InterPro" id="IPR036188">
    <property type="entry name" value="FAD/NAD-bd_sf"/>
</dbReference>
<keyword evidence="4" id="KW-1185">Reference proteome</keyword>
<accession>A0A371RKZ1</accession>
<dbReference type="PANTHER" id="PTHR43747">
    <property type="entry name" value="FAD-BINDING PROTEIN"/>
    <property type="match status" value="1"/>
</dbReference>
<dbReference type="EMBL" id="QUQO01000001">
    <property type="protein sequence ID" value="RFB06123.1"/>
    <property type="molecule type" value="Genomic_DNA"/>
</dbReference>
<evidence type="ECO:0000313" key="3">
    <source>
        <dbReference type="EMBL" id="RFB06123.1"/>
    </source>
</evidence>
<feature type="binding site" evidence="2">
    <location>
        <position position="342"/>
    </location>
    <ligand>
        <name>L-tryptophan</name>
        <dbReference type="ChEBI" id="CHEBI:57912"/>
    </ligand>
</feature>
<sequence>MSEPLRRIVILGGGSAGWMTAAALGNAIHKDCEVTLVESEAIGTVGVGEATIPPIRRFNRSIGVNEKEFVQATGATFKLGIQFIDWSRLGHSYFHPFGTFGSDFDSIPLYQYWLEARREGIAGPLDEYCMAWGAASRLKFTPPVSDRRNIQSTFDYAYHFDAGLYAGFLRRFAEAKGIKRREGQITKLDVDGSTGRLTAVHLDNGDRLEADFFVDCTGFRSLALGQTLGVGYQDWTHWLPCNRAVAVPCAHGGEFTPYTRSIARGAGWQWRIPLQHRIGNGHVYSSAHLTDDEAHEILLANLDGEAQGEPRLLRFTTGRRHYFWHKNVVAIGLAAGFMEPLESTSLHLIQSGIQRLLALFPDRHMDPLLAEEYNRITSLEYERIRDFLILHYHATSRDDTPFWRYCSNMTIPDSLSYKLAHFRRDGRIVADQYDLFVNASWLSVYVGQDEFPDRPDPMMQLRNRPEAFRNLESVHKAIKDAAEAMPRHDEFIARNCPADTGLVAAE</sequence>
<evidence type="ECO:0000256" key="2">
    <source>
        <dbReference type="PIRSR" id="PIRSR011396-2"/>
    </source>
</evidence>
<dbReference type="PANTHER" id="PTHR43747:SF4">
    <property type="entry name" value="FLAVIN-DEPENDENT TRYPTOPHAN HALOGENASE"/>
    <property type="match status" value="1"/>
</dbReference>
<dbReference type="GO" id="GO:0004497">
    <property type="term" value="F:monooxygenase activity"/>
    <property type="evidence" value="ECO:0007669"/>
    <property type="project" value="InterPro"/>
</dbReference>
<proteinExistence type="predicted"/>
<dbReference type="GO" id="GO:0000166">
    <property type="term" value="F:nucleotide binding"/>
    <property type="evidence" value="ECO:0007669"/>
    <property type="project" value="UniProtKB-KW"/>
</dbReference>
<organism evidence="3 4">
    <name type="scientific">Parvularcula marina</name>
    <dbReference type="NCBI Taxonomy" id="2292771"/>
    <lineage>
        <taxon>Bacteria</taxon>
        <taxon>Pseudomonadati</taxon>
        <taxon>Pseudomonadota</taxon>
        <taxon>Alphaproteobacteria</taxon>
        <taxon>Parvularculales</taxon>
        <taxon>Parvularculaceae</taxon>
        <taxon>Parvularcula</taxon>
    </lineage>
</organism>
<dbReference type="SUPFAM" id="SSF51905">
    <property type="entry name" value="FAD/NAD(P)-binding domain"/>
    <property type="match status" value="1"/>
</dbReference>
<keyword evidence="2" id="KW-0285">Flavoprotein</keyword>
<feature type="binding site" evidence="2">
    <location>
        <begin position="13"/>
        <end position="16"/>
    </location>
    <ligand>
        <name>FAD</name>
        <dbReference type="ChEBI" id="CHEBI:57692"/>
    </ligand>
</feature>
<comment type="caution">
    <text evidence="3">The sequence shown here is derived from an EMBL/GenBank/DDBJ whole genome shotgun (WGS) entry which is preliminary data.</text>
</comment>
<dbReference type="RefSeq" id="WP_116392756.1">
    <property type="nucleotide sequence ID" value="NZ_QUQO01000001.1"/>
</dbReference>
<protein>
    <submittedName>
        <fullName evidence="3">Tryptophan 7-halogenase</fullName>
    </submittedName>
</protein>
<dbReference type="Pfam" id="PF04820">
    <property type="entry name" value="Trp_halogenase"/>
    <property type="match status" value="1"/>
</dbReference>
<dbReference type="AlphaFoldDB" id="A0A371RKZ1"/>
<dbReference type="InterPro" id="IPR050816">
    <property type="entry name" value="Flavin-dep_Halogenase_NPB"/>
</dbReference>